<feature type="region of interest" description="Disordered" evidence="1">
    <location>
        <begin position="191"/>
        <end position="219"/>
    </location>
</feature>
<name>A0A165MIP5_EXIGL</name>
<dbReference type="EMBL" id="KV425911">
    <property type="protein sequence ID" value="KZV99322.1"/>
    <property type="molecule type" value="Genomic_DNA"/>
</dbReference>
<organism evidence="2 3">
    <name type="scientific">Exidia glandulosa HHB12029</name>
    <dbReference type="NCBI Taxonomy" id="1314781"/>
    <lineage>
        <taxon>Eukaryota</taxon>
        <taxon>Fungi</taxon>
        <taxon>Dikarya</taxon>
        <taxon>Basidiomycota</taxon>
        <taxon>Agaricomycotina</taxon>
        <taxon>Agaricomycetes</taxon>
        <taxon>Auriculariales</taxon>
        <taxon>Exidiaceae</taxon>
        <taxon>Exidia</taxon>
    </lineage>
</organism>
<evidence type="ECO:0000313" key="3">
    <source>
        <dbReference type="Proteomes" id="UP000077266"/>
    </source>
</evidence>
<dbReference type="Proteomes" id="UP000077266">
    <property type="component" value="Unassembled WGS sequence"/>
</dbReference>
<dbReference type="AlphaFoldDB" id="A0A165MIP5"/>
<protein>
    <submittedName>
        <fullName evidence="2">Uncharacterized protein</fullName>
    </submittedName>
</protein>
<proteinExistence type="predicted"/>
<feature type="compositionally biased region" description="Low complexity" evidence="1">
    <location>
        <begin position="191"/>
        <end position="202"/>
    </location>
</feature>
<dbReference type="InParanoid" id="A0A165MIP5"/>
<gene>
    <name evidence="2" type="ORF">EXIGLDRAFT_252885</name>
</gene>
<sequence>MPACSREELTCTRSSSPLWSDADVVGAGTGMLDAASVRHVVELPGETKNGWDGRKTMAAVDGATFVPLRTYQPLGAGRAWRANAPCIASRPALRVTGSSSWRRARRPGVPVELAETETEIDVGCCPGILMAVVRVPEATGTSWSVKSADASGEPGAMRVSQVNDALPQLATPCGLLGPVNSTSGVLASMSAASAVPRTAASASKDRMVGEGQKGDSPQE</sequence>
<evidence type="ECO:0000313" key="2">
    <source>
        <dbReference type="EMBL" id="KZV99322.1"/>
    </source>
</evidence>
<evidence type="ECO:0000256" key="1">
    <source>
        <dbReference type="SAM" id="MobiDB-lite"/>
    </source>
</evidence>
<keyword evidence="3" id="KW-1185">Reference proteome</keyword>
<reference evidence="2 3" key="1">
    <citation type="journal article" date="2016" name="Mol. Biol. Evol.">
        <title>Comparative Genomics of Early-Diverging Mushroom-Forming Fungi Provides Insights into the Origins of Lignocellulose Decay Capabilities.</title>
        <authorList>
            <person name="Nagy L.G."/>
            <person name="Riley R."/>
            <person name="Tritt A."/>
            <person name="Adam C."/>
            <person name="Daum C."/>
            <person name="Floudas D."/>
            <person name="Sun H."/>
            <person name="Yadav J.S."/>
            <person name="Pangilinan J."/>
            <person name="Larsson K.H."/>
            <person name="Matsuura K."/>
            <person name="Barry K."/>
            <person name="Labutti K."/>
            <person name="Kuo R."/>
            <person name="Ohm R.A."/>
            <person name="Bhattacharya S.S."/>
            <person name="Shirouzu T."/>
            <person name="Yoshinaga Y."/>
            <person name="Martin F.M."/>
            <person name="Grigoriev I.V."/>
            <person name="Hibbett D.S."/>
        </authorList>
    </citation>
    <scope>NUCLEOTIDE SEQUENCE [LARGE SCALE GENOMIC DNA]</scope>
    <source>
        <strain evidence="2 3">HHB12029</strain>
    </source>
</reference>
<accession>A0A165MIP5</accession>